<feature type="region of interest" description="Disordered" evidence="1">
    <location>
        <begin position="95"/>
        <end position="121"/>
    </location>
</feature>
<evidence type="ECO:0000259" key="2">
    <source>
        <dbReference type="Pfam" id="PF21597"/>
    </source>
</evidence>
<proteinExistence type="predicted"/>
<dbReference type="InterPro" id="IPR036271">
    <property type="entry name" value="Tet_transcr_reg_TetR-rel_C_sf"/>
</dbReference>
<evidence type="ECO:0000256" key="1">
    <source>
        <dbReference type="SAM" id="MobiDB-lite"/>
    </source>
</evidence>
<dbReference type="RefSeq" id="WP_379514168.1">
    <property type="nucleotide sequence ID" value="NZ_JBHSPA010000016.1"/>
</dbReference>
<feature type="compositionally biased region" description="Basic and acidic residues" evidence="1">
    <location>
        <begin position="108"/>
        <end position="121"/>
    </location>
</feature>
<sequence length="121" mass="13031">MRNILQADPNLIELRDALMAELGQIVETAQAEGTMRPDIGTGDLAVLFVLILRQRQSPGGEILGLDRAVAIMLDGLRRCAKPALPGSPITVKDLRLWPGPASTPHNEAVADRDPSMGERKA</sequence>
<dbReference type="Pfam" id="PF21597">
    <property type="entry name" value="TetR_C_43"/>
    <property type="match status" value="1"/>
</dbReference>
<name>A0ABW1CG42_9ACTN</name>
<dbReference type="EMBL" id="JBHSPA010000016">
    <property type="protein sequence ID" value="MFC5824644.1"/>
    <property type="molecule type" value="Genomic_DNA"/>
</dbReference>
<dbReference type="Gene3D" id="1.10.357.10">
    <property type="entry name" value="Tetracycline Repressor, domain 2"/>
    <property type="match status" value="1"/>
</dbReference>
<gene>
    <name evidence="3" type="ORF">ACFPZ3_12370</name>
</gene>
<evidence type="ECO:0000313" key="3">
    <source>
        <dbReference type="EMBL" id="MFC5824644.1"/>
    </source>
</evidence>
<keyword evidence="4" id="KW-1185">Reference proteome</keyword>
<reference evidence="4" key="1">
    <citation type="journal article" date="2019" name="Int. J. Syst. Evol. Microbiol.">
        <title>The Global Catalogue of Microorganisms (GCM) 10K type strain sequencing project: providing services to taxonomists for standard genome sequencing and annotation.</title>
        <authorList>
            <consortium name="The Broad Institute Genomics Platform"/>
            <consortium name="The Broad Institute Genome Sequencing Center for Infectious Disease"/>
            <person name="Wu L."/>
            <person name="Ma J."/>
        </authorList>
    </citation>
    <scope>NUCLEOTIDE SEQUENCE [LARGE SCALE GENOMIC DNA]</scope>
    <source>
        <strain evidence="4">CCUG 53903</strain>
    </source>
</reference>
<dbReference type="Proteomes" id="UP001596058">
    <property type="component" value="Unassembled WGS sequence"/>
</dbReference>
<protein>
    <recommendedName>
        <fullName evidence="2">Transcriptional regulator SbtR-like C-terminal domain-containing protein</fullName>
    </recommendedName>
</protein>
<organism evidence="3 4">
    <name type="scientific">Nonomuraea insulae</name>
    <dbReference type="NCBI Taxonomy" id="1616787"/>
    <lineage>
        <taxon>Bacteria</taxon>
        <taxon>Bacillati</taxon>
        <taxon>Actinomycetota</taxon>
        <taxon>Actinomycetes</taxon>
        <taxon>Streptosporangiales</taxon>
        <taxon>Streptosporangiaceae</taxon>
        <taxon>Nonomuraea</taxon>
    </lineage>
</organism>
<comment type="caution">
    <text evidence="3">The sequence shown here is derived from an EMBL/GenBank/DDBJ whole genome shotgun (WGS) entry which is preliminary data.</text>
</comment>
<accession>A0ABW1CG42</accession>
<dbReference type="InterPro" id="IPR049445">
    <property type="entry name" value="TetR_SbtR-like_C"/>
</dbReference>
<feature type="domain" description="Transcriptional regulator SbtR-like C-terminal" evidence="2">
    <location>
        <begin position="10"/>
        <end position="77"/>
    </location>
</feature>
<evidence type="ECO:0000313" key="4">
    <source>
        <dbReference type="Proteomes" id="UP001596058"/>
    </source>
</evidence>
<dbReference type="SUPFAM" id="SSF48498">
    <property type="entry name" value="Tetracyclin repressor-like, C-terminal domain"/>
    <property type="match status" value="1"/>
</dbReference>